<dbReference type="InterPro" id="IPR027469">
    <property type="entry name" value="Cation_efflux_TMD_sf"/>
</dbReference>
<evidence type="ECO:0000256" key="16">
    <source>
        <dbReference type="SAM" id="Phobius"/>
    </source>
</evidence>
<comment type="caution">
    <text evidence="19">The sequence shown here is derived from an EMBL/GenBank/DDBJ whole genome shotgun (WGS) entry which is preliminary data.</text>
</comment>
<dbReference type="InterPro" id="IPR050291">
    <property type="entry name" value="CDF_Transporter"/>
</dbReference>
<feature type="transmembrane region" description="Helical" evidence="16">
    <location>
        <begin position="174"/>
        <end position="191"/>
    </location>
</feature>
<dbReference type="FunFam" id="1.20.1510.10:FF:000001">
    <property type="entry name" value="Ferrous-iron efflux pump FieF"/>
    <property type="match status" value="1"/>
</dbReference>
<dbReference type="AlphaFoldDB" id="A0A154W9W7"/>
<evidence type="ECO:0000256" key="3">
    <source>
        <dbReference type="ARBA" id="ARBA00022448"/>
    </source>
</evidence>
<keyword evidence="8 16" id="KW-1133">Transmembrane helix</keyword>
<proteinExistence type="inferred from homology"/>
<accession>A0A154W9W7</accession>
<dbReference type="InterPro" id="IPR036837">
    <property type="entry name" value="Cation_efflux_CTD_sf"/>
</dbReference>
<feature type="transmembrane region" description="Helical" evidence="16">
    <location>
        <begin position="7"/>
        <end position="25"/>
    </location>
</feature>
<evidence type="ECO:0000259" key="17">
    <source>
        <dbReference type="Pfam" id="PF01545"/>
    </source>
</evidence>
<comment type="catalytic activity">
    <reaction evidence="10">
        <text>Fe(2+)(in) + H(+)(out) = Fe(2+)(out) + H(+)(in)</text>
        <dbReference type="Rhea" id="RHEA:29439"/>
        <dbReference type="ChEBI" id="CHEBI:15378"/>
        <dbReference type="ChEBI" id="CHEBI:29033"/>
    </reaction>
</comment>
<evidence type="ECO:0000256" key="4">
    <source>
        <dbReference type="ARBA" id="ARBA00022475"/>
    </source>
</evidence>
<dbReference type="GO" id="GO:0015093">
    <property type="term" value="F:ferrous iron transmembrane transporter activity"/>
    <property type="evidence" value="ECO:0007669"/>
    <property type="project" value="TreeGrafter"/>
</dbReference>
<evidence type="ECO:0000313" key="19">
    <source>
        <dbReference type="EMBL" id="KZD10329.1"/>
    </source>
</evidence>
<organism evidence="19 20">
    <name type="scientific">Oceanibaculum pacificum</name>
    <dbReference type="NCBI Taxonomy" id="580166"/>
    <lineage>
        <taxon>Bacteria</taxon>
        <taxon>Pseudomonadati</taxon>
        <taxon>Pseudomonadota</taxon>
        <taxon>Alphaproteobacteria</taxon>
        <taxon>Rhodospirillales</taxon>
        <taxon>Oceanibaculaceae</taxon>
        <taxon>Oceanibaculum</taxon>
    </lineage>
</organism>
<keyword evidence="6 16" id="KW-0812">Transmembrane</keyword>
<keyword evidence="3" id="KW-0813">Transport</keyword>
<keyword evidence="7" id="KW-0862">Zinc</keyword>
<evidence type="ECO:0000256" key="13">
    <source>
        <dbReference type="ARBA" id="ARBA00062926"/>
    </source>
</evidence>
<dbReference type="STRING" id="580166.AUP43_06235"/>
<keyword evidence="5" id="KW-0408">Iron</keyword>
<evidence type="ECO:0000256" key="9">
    <source>
        <dbReference type="ARBA" id="ARBA00023136"/>
    </source>
</evidence>
<evidence type="ECO:0000256" key="14">
    <source>
        <dbReference type="ARBA" id="ARBA00068882"/>
    </source>
</evidence>
<comment type="catalytic activity">
    <reaction evidence="11">
        <text>Zn(2+)(in) + H(+)(out) = Zn(2+)(out) + H(+)(in)</text>
        <dbReference type="Rhea" id="RHEA:28839"/>
        <dbReference type="ChEBI" id="CHEBI:15378"/>
        <dbReference type="ChEBI" id="CHEBI:29105"/>
    </reaction>
</comment>
<feature type="transmembrane region" description="Helical" evidence="16">
    <location>
        <begin position="73"/>
        <end position="91"/>
    </location>
</feature>
<dbReference type="InterPro" id="IPR002524">
    <property type="entry name" value="Cation_efflux"/>
</dbReference>
<protein>
    <recommendedName>
        <fullName evidence="15">Cation-efflux pump FieF</fullName>
    </recommendedName>
    <alternativeName>
        <fullName evidence="14">Protein p34</fullName>
    </alternativeName>
</protein>
<evidence type="ECO:0000256" key="8">
    <source>
        <dbReference type="ARBA" id="ARBA00022989"/>
    </source>
</evidence>
<sequence>MRRATRFAVIAALILIVVKFAAWLMTDSVALLSSLIDSALDAFASLVNLLAIRQALVPPDREHRFGHGKAEPLAALAQSAFITGSAIFLLIEAARRLWQPQPTSQEGVGIAVMMFSIAVTVGLVAYQAHVVRRTSSLAITADSLHYKGDLLINVSIIVSLVLSGWFGVTLADPVFALGIAGYLIFTAWGILREALDMLMDRELPADERQAILDIVRREPAVLGVHDLRTRSAGQRRFVQMHLELDGAMSLKAAHDIADSVEAAVEAAFPAAEVIVHQDPFGIPDKPR</sequence>
<dbReference type="SUPFAM" id="SSF161111">
    <property type="entry name" value="Cation efflux protein transmembrane domain-like"/>
    <property type="match status" value="1"/>
</dbReference>
<dbReference type="PANTHER" id="PTHR43840">
    <property type="entry name" value="MITOCHONDRIAL METAL TRANSPORTER 1-RELATED"/>
    <property type="match status" value="1"/>
</dbReference>
<dbReference type="InterPro" id="IPR058533">
    <property type="entry name" value="Cation_efflux_TM"/>
</dbReference>
<keyword evidence="7" id="KW-0406">Ion transport</keyword>
<keyword evidence="4" id="KW-1003">Cell membrane</keyword>
<evidence type="ECO:0000256" key="2">
    <source>
        <dbReference type="ARBA" id="ARBA00010212"/>
    </source>
</evidence>
<evidence type="ECO:0000256" key="12">
    <source>
        <dbReference type="ARBA" id="ARBA00050984"/>
    </source>
</evidence>
<comment type="subcellular location">
    <subcellularLocation>
        <location evidence="1">Cell membrane</location>
        <topology evidence="1">Multi-pass membrane protein</topology>
    </subcellularLocation>
</comment>
<evidence type="ECO:0000256" key="7">
    <source>
        <dbReference type="ARBA" id="ARBA00022906"/>
    </source>
</evidence>
<comment type="similarity">
    <text evidence="2">Belongs to the cation diffusion facilitator (CDF) transporter (TC 2.A.4) family. FieF subfamily.</text>
</comment>
<dbReference type="GO" id="GO:0015086">
    <property type="term" value="F:cadmium ion transmembrane transporter activity"/>
    <property type="evidence" value="ECO:0007669"/>
    <property type="project" value="TreeGrafter"/>
</dbReference>
<dbReference type="FunFam" id="3.30.70.1350:FF:000002">
    <property type="entry name" value="Ferrous-iron efflux pump FieF"/>
    <property type="match status" value="1"/>
</dbReference>
<gene>
    <name evidence="19" type="primary">fieF</name>
    <name evidence="19" type="ORF">AUP43_06235</name>
</gene>
<feature type="transmembrane region" description="Helical" evidence="16">
    <location>
        <begin position="31"/>
        <end position="52"/>
    </location>
</feature>
<reference evidence="19 20" key="1">
    <citation type="submission" date="2015-12" db="EMBL/GenBank/DDBJ databases">
        <title>Genome sequence of Oceanibaculum pacificum MCCC 1A02656.</title>
        <authorList>
            <person name="Lu L."/>
            <person name="Lai Q."/>
            <person name="Shao Z."/>
            <person name="Qian P."/>
        </authorList>
    </citation>
    <scope>NUCLEOTIDE SEQUENCE [LARGE SCALE GENOMIC DNA]</scope>
    <source>
        <strain evidence="19 20">MCCC 1A02656</strain>
    </source>
</reference>
<comment type="subunit">
    <text evidence="13">Homodimer. The subunits are held together in a parallel orientation through zinc binding at the interface of the cytoplasmic domains.</text>
</comment>
<evidence type="ECO:0000256" key="11">
    <source>
        <dbReference type="ARBA" id="ARBA00047695"/>
    </source>
</evidence>
<dbReference type="EMBL" id="LPXN01000090">
    <property type="protein sequence ID" value="KZD10329.1"/>
    <property type="molecule type" value="Genomic_DNA"/>
</dbReference>
<name>A0A154W9W7_9PROT</name>
<dbReference type="PANTHER" id="PTHR43840:SF41">
    <property type="entry name" value="CATION-EFFLUX PUMP FIEF"/>
    <property type="match status" value="1"/>
</dbReference>
<dbReference type="GO" id="GO:0015341">
    <property type="term" value="F:zinc efflux antiporter activity"/>
    <property type="evidence" value="ECO:0007669"/>
    <property type="project" value="TreeGrafter"/>
</dbReference>
<keyword evidence="9 16" id="KW-0472">Membrane</keyword>
<feature type="transmembrane region" description="Helical" evidence="16">
    <location>
        <begin position="150"/>
        <end position="168"/>
    </location>
</feature>
<feature type="domain" description="Cation efflux protein cytoplasmic" evidence="18">
    <location>
        <begin position="203"/>
        <end position="279"/>
    </location>
</feature>
<dbReference type="Gene3D" id="1.20.1510.10">
    <property type="entry name" value="Cation efflux protein transmembrane domain"/>
    <property type="match status" value="1"/>
</dbReference>
<evidence type="ECO:0000256" key="15">
    <source>
        <dbReference type="ARBA" id="ARBA00072262"/>
    </source>
</evidence>
<evidence type="ECO:0000256" key="5">
    <source>
        <dbReference type="ARBA" id="ARBA00022496"/>
    </source>
</evidence>
<dbReference type="NCBIfam" id="TIGR01297">
    <property type="entry name" value="CDF"/>
    <property type="match status" value="1"/>
</dbReference>
<evidence type="ECO:0000313" key="20">
    <source>
        <dbReference type="Proteomes" id="UP000076400"/>
    </source>
</evidence>
<dbReference type="SUPFAM" id="SSF160240">
    <property type="entry name" value="Cation efflux protein cytoplasmic domain-like"/>
    <property type="match status" value="1"/>
</dbReference>
<evidence type="ECO:0000259" key="18">
    <source>
        <dbReference type="Pfam" id="PF16916"/>
    </source>
</evidence>
<keyword evidence="5" id="KW-0410">Iron transport</keyword>
<dbReference type="Pfam" id="PF01545">
    <property type="entry name" value="Cation_efflux"/>
    <property type="match status" value="1"/>
</dbReference>
<dbReference type="InterPro" id="IPR027470">
    <property type="entry name" value="Cation_efflux_CTD"/>
</dbReference>
<evidence type="ECO:0000256" key="1">
    <source>
        <dbReference type="ARBA" id="ARBA00004651"/>
    </source>
</evidence>
<comment type="catalytic activity">
    <reaction evidence="12">
        <text>Cd(2+)(in) + H(+)(out) = Cd(2+)(out) + H(+)(in)</text>
        <dbReference type="Rhea" id="RHEA:28739"/>
        <dbReference type="ChEBI" id="CHEBI:15378"/>
        <dbReference type="ChEBI" id="CHEBI:48775"/>
    </reaction>
</comment>
<dbReference type="GO" id="GO:0005886">
    <property type="term" value="C:plasma membrane"/>
    <property type="evidence" value="ECO:0007669"/>
    <property type="project" value="UniProtKB-SubCell"/>
</dbReference>
<feature type="transmembrane region" description="Helical" evidence="16">
    <location>
        <begin position="111"/>
        <end position="129"/>
    </location>
</feature>
<evidence type="ECO:0000256" key="10">
    <source>
        <dbReference type="ARBA" id="ARBA00035584"/>
    </source>
</evidence>
<dbReference type="Gene3D" id="3.30.70.1350">
    <property type="entry name" value="Cation efflux protein, cytoplasmic domain"/>
    <property type="match status" value="1"/>
</dbReference>
<keyword evidence="7" id="KW-0864">Zinc transport</keyword>
<keyword evidence="20" id="KW-1185">Reference proteome</keyword>
<dbReference type="Pfam" id="PF16916">
    <property type="entry name" value="ZT_dimer"/>
    <property type="match status" value="1"/>
</dbReference>
<dbReference type="GO" id="GO:0006882">
    <property type="term" value="P:intracellular zinc ion homeostasis"/>
    <property type="evidence" value="ECO:0007669"/>
    <property type="project" value="TreeGrafter"/>
</dbReference>
<feature type="domain" description="Cation efflux protein transmembrane" evidence="17">
    <location>
        <begin position="8"/>
        <end position="199"/>
    </location>
</feature>
<evidence type="ECO:0000256" key="6">
    <source>
        <dbReference type="ARBA" id="ARBA00022692"/>
    </source>
</evidence>
<dbReference type="Proteomes" id="UP000076400">
    <property type="component" value="Unassembled WGS sequence"/>
</dbReference>